<name>A0A7X5UW49_9PSEU</name>
<evidence type="ECO:0000313" key="2">
    <source>
        <dbReference type="EMBL" id="NIJ14932.1"/>
    </source>
</evidence>
<protein>
    <recommendedName>
        <fullName evidence="4">PE family protein</fullName>
    </recommendedName>
</protein>
<dbReference type="RefSeq" id="WP_243852811.1">
    <property type="nucleotide sequence ID" value="NZ_JAAOYM010000003.1"/>
</dbReference>
<evidence type="ECO:0000313" key="3">
    <source>
        <dbReference type="Proteomes" id="UP000545493"/>
    </source>
</evidence>
<dbReference type="EMBL" id="JAAOYM010000003">
    <property type="protein sequence ID" value="NIJ14932.1"/>
    <property type="molecule type" value="Genomic_DNA"/>
</dbReference>
<proteinExistence type="predicted"/>
<dbReference type="AlphaFoldDB" id="A0A7X5UW49"/>
<accession>A0A7X5UW49</accession>
<feature type="compositionally biased region" description="Basic and acidic residues" evidence="1">
    <location>
        <begin position="126"/>
        <end position="141"/>
    </location>
</feature>
<sequence length="141" mass="15050">MSRDGELPRSLTTMFGSAADTQLAASVPPVPGAADLRVAPDQILAVAKVIEEQAASLQRELAQRLEALRIPSPSQDIVSTHAVAAWNEVIAGGEGSYEQRVRSYVRQLRGLAERLRAASAEYGASEEEKAAAFGDRRGFDG</sequence>
<evidence type="ECO:0000256" key="1">
    <source>
        <dbReference type="SAM" id="MobiDB-lite"/>
    </source>
</evidence>
<feature type="region of interest" description="Disordered" evidence="1">
    <location>
        <begin position="120"/>
        <end position="141"/>
    </location>
</feature>
<evidence type="ECO:0008006" key="4">
    <source>
        <dbReference type="Google" id="ProtNLM"/>
    </source>
</evidence>
<organism evidence="2 3">
    <name type="scientific">Saccharomonospora amisosensis</name>
    <dbReference type="NCBI Taxonomy" id="1128677"/>
    <lineage>
        <taxon>Bacteria</taxon>
        <taxon>Bacillati</taxon>
        <taxon>Actinomycetota</taxon>
        <taxon>Actinomycetes</taxon>
        <taxon>Pseudonocardiales</taxon>
        <taxon>Pseudonocardiaceae</taxon>
        <taxon>Saccharomonospora</taxon>
    </lineage>
</organism>
<comment type="caution">
    <text evidence="2">The sequence shown here is derived from an EMBL/GenBank/DDBJ whole genome shotgun (WGS) entry which is preliminary data.</text>
</comment>
<reference evidence="2 3" key="1">
    <citation type="submission" date="2020-03" db="EMBL/GenBank/DDBJ databases">
        <title>Sequencing the genomes of 1000 actinobacteria strains.</title>
        <authorList>
            <person name="Klenk H.-P."/>
        </authorList>
    </citation>
    <scope>NUCLEOTIDE SEQUENCE [LARGE SCALE GENOMIC DNA]</scope>
    <source>
        <strain evidence="2 3">DSM 45685</strain>
    </source>
</reference>
<gene>
    <name evidence="2" type="ORF">FHU38_005340</name>
</gene>
<dbReference type="Proteomes" id="UP000545493">
    <property type="component" value="Unassembled WGS sequence"/>
</dbReference>
<keyword evidence="3" id="KW-1185">Reference proteome</keyword>